<sequence length="79" mass="8485">MKSEFASPQARAWNWSNGPTVAGTPAVKLLLLPLMLLLLLLAVAAVAASMHTAPRPVYGASPELPLLLRALLKTRRLTK</sequence>
<organism evidence="1 2">
    <name type="scientific">Chlamydomonas reinhardtii</name>
    <name type="common">Chlamydomonas smithii</name>
    <dbReference type="NCBI Taxonomy" id="3055"/>
    <lineage>
        <taxon>Eukaryota</taxon>
        <taxon>Viridiplantae</taxon>
        <taxon>Chlorophyta</taxon>
        <taxon>core chlorophytes</taxon>
        <taxon>Chlorophyceae</taxon>
        <taxon>CS clade</taxon>
        <taxon>Chlamydomonadales</taxon>
        <taxon>Chlamydomonadaceae</taxon>
        <taxon>Chlamydomonas</taxon>
    </lineage>
</organism>
<dbReference type="KEGG" id="cre:CHLRE_06g254232v5"/>
<reference evidence="1 2" key="1">
    <citation type="journal article" date="2007" name="Science">
        <title>The Chlamydomonas genome reveals the evolution of key animal and plant functions.</title>
        <authorList>
            <person name="Merchant S.S."/>
            <person name="Prochnik S.E."/>
            <person name="Vallon O."/>
            <person name="Harris E.H."/>
            <person name="Karpowicz S.J."/>
            <person name="Witman G.B."/>
            <person name="Terry A."/>
            <person name="Salamov A."/>
            <person name="Fritz-Laylin L.K."/>
            <person name="Marechal-Drouard L."/>
            <person name="Marshall W.F."/>
            <person name="Qu L.H."/>
            <person name="Nelson D.R."/>
            <person name="Sanderfoot A.A."/>
            <person name="Spalding M.H."/>
            <person name="Kapitonov V.V."/>
            <person name="Ren Q."/>
            <person name="Ferris P."/>
            <person name="Lindquist E."/>
            <person name="Shapiro H."/>
            <person name="Lucas S.M."/>
            <person name="Grimwood J."/>
            <person name="Schmutz J."/>
            <person name="Cardol P."/>
            <person name="Cerutti H."/>
            <person name="Chanfreau G."/>
            <person name="Chen C.L."/>
            <person name="Cognat V."/>
            <person name="Croft M.T."/>
            <person name="Dent R."/>
            <person name="Dutcher S."/>
            <person name="Fernandez E."/>
            <person name="Fukuzawa H."/>
            <person name="Gonzalez-Ballester D."/>
            <person name="Gonzalez-Halphen D."/>
            <person name="Hallmann A."/>
            <person name="Hanikenne M."/>
            <person name="Hippler M."/>
            <person name="Inwood W."/>
            <person name="Jabbari K."/>
            <person name="Kalanon M."/>
            <person name="Kuras R."/>
            <person name="Lefebvre P.A."/>
            <person name="Lemaire S.D."/>
            <person name="Lobanov A.V."/>
            <person name="Lohr M."/>
            <person name="Manuell A."/>
            <person name="Meier I."/>
            <person name="Mets L."/>
            <person name="Mittag M."/>
            <person name="Mittelmeier T."/>
            <person name="Moroney J.V."/>
            <person name="Moseley J."/>
            <person name="Napoli C."/>
            <person name="Nedelcu A.M."/>
            <person name="Niyogi K."/>
            <person name="Novoselov S.V."/>
            <person name="Paulsen I.T."/>
            <person name="Pazour G."/>
            <person name="Purton S."/>
            <person name="Ral J.P."/>
            <person name="Riano-Pachon D.M."/>
            <person name="Riekhof W."/>
            <person name="Rymarquis L."/>
            <person name="Schroda M."/>
            <person name="Stern D."/>
            <person name="Umen J."/>
            <person name="Willows R."/>
            <person name="Wilson N."/>
            <person name="Zimmer S.L."/>
            <person name="Allmer J."/>
            <person name="Balk J."/>
            <person name="Bisova K."/>
            <person name="Chen C.J."/>
            <person name="Elias M."/>
            <person name="Gendler K."/>
            <person name="Hauser C."/>
            <person name="Lamb M.R."/>
            <person name="Ledford H."/>
            <person name="Long J.C."/>
            <person name="Minagawa J."/>
            <person name="Page M.D."/>
            <person name="Pan J."/>
            <person name="Pootakham W."/>
            <person name="Roje S."/>
            <person name="Rose A."/>
            <person name="Stahlberg E."/>
            <person name="Terauchi A.M."/>
            <person name="Yang P."/>
            <person name="Ball S."/>
            <person name="Bowler C."/>
            <person name="Dieckmann C.L."/>
            <person name="Gladyshev V.N."/>
            <person name="Green P."/>
            <person name="Jorgensen R."/>
            <person name="Mayfield S."/>
            <person name="Mueller-Roeber B."/>
            <person name="Rajamani S."/>
            <person name="Sayre R.T."/>
            <person name="Brokstein P."/>
            <person name="Dubchak I."/>
            <person name="Goodstein D."/>
            <person name="Hornick L."/>
            <person name="Huang Y.W."/>
            <person name="Jhaveri J."/>
            <person name="Luo Y."/>
            <person name="Martinez D."/>
            <person name="Ngau W.C."/>
            <person name="Otillar B."/>
            <person name="Poliakov A."/>
            <person name="Porter A."/>
            <person name="Szajkowski L."/>
            <person name="Werner G."/>
            <person name="Zhou K."/>
            <person name="Grigoriev I.V."/>
            <person name="Rokhsar D.S."/>
            <person name="Grossman A.R."/>
        </authorList>
    </citation>
    <scope>NUCLEOTIDE SEQUENCE [LARGE SCALE GENOMIC DNA]</scope>
    <source>
        <strain evidence="2">CC-503</strain>
    </source>
</reference>
<name>A0A2K3DM83_CHLRE</name>
<dbReference type="Gramene" id="PNW81642">
    <property type="protein sequence ID" value="PNW81642"/>
    <property type="gene ID" value="CHLRE_06g254232v5"/>
</dbReference>
<evidence type="ECO:0000313" key="1">
    <source>
        <dbReference type="EMBL" id="PNW81642.1"/>
    </source>
</evidence>
<keyword evidence="2" id="KW-1185">Reference proteome</keyword>
<dbReference type="GeneID" id="66053563"/>
<dbReference type="AlphaFoldDB" id="A0A2K3DM83"/>
<dbReference type="RefSeq" id="XP_042923374.1">
    <property type="nucleotide sequence ID" value="XM_043062668.1"/>
</dbReference>
<gene>
    <name evidence="1" type="ORF">CHLRE_06g254232v5</name>
</gene>
<dbReference type="Proteomes" id="UP000006906">
    <property type="component" value="Chromosome 6"/>
</dbReference>
<protein>
    <submittedName>
        <fullName evidence="1">Uncharacterized protein</fullName>
    </submittedName>
</protein>
<dbReference type="EMBL" id="CM008967">
    <property type="protein sequence ID" value="PNW81642.1"/>
    <property type="molecule type" value="Genomic_DNA"/>
</dbReference>
<proteinExistence type="predicted"/>
<dbReference type="InParanoid" id="A0A2K3DM83"/>
<accession>A0A2K3DM83</accession>
<evidence type="ECO:0000313" key="2">
    <source>
        <dbReference type="Proteomes" id="UP000006906"/>
    </source>
</evidence>